<dbReference type="AlphaFoldDB" id="A0A0V1M7C6"/>
<accession>A0A0V1M7C6</accession>
<evidence type="ECO:0000313" key="3">
    <source>
        <dbReference type="Proteomes" id="UP000054843"/>
    </source>
</evidence>
<comment type="caution">
    <text evidence="2">The sequence shown here is derived from an EMBL/GenBank/DDBJ whole genome shotgun (WGS) entry which is preliminary data.</text>
</comment>
<gene>
    <name evidence="2" type="ORF">T10_6216</name>
</gene>
<dbReference type="Proteomes" id="UP000054843">
    <property type="component" value="Unassembled WGS sequence"/>
</dbReference>
<evidence type="ECO:0000256" key="1">
    <source>
        <dbReference type="SAM" id="MobiDB-lite"/>
    </source>
</evidence>
<reference evidence="2 3" key="1">
    <citation type="submission" date="2015-01" db="EMBL/GenBank/DDBJ databases">
        <title>Evolution of Trichinella species and genotypes.</title>
        <authorList>
            <person name="Korhonen P.K."/>
            <person name="Edoardo P."/>
            <person name="Giuseppe L.R."/>
            <person name="Gasser R.B."/>
        </authorList>
    </citation>
    <scope>NUCLEOTIDE SEQUENCE [LARGE SCALE GENOMIC DNA]</scope>
    <source>
        <strain evidence="2">ISS1980</strain>
    </source>
</reference>
<keyword evidence="3" id="KW-1185">Reference proteome</keyword>
<name>A0A0V1M7C6_9BILA</name>
<evidence type="ECO:0000313" key="2">
    <source>
        <dbReference type="EMBL" id="KRZ67298.1"/>
    </source>
</evidence>
<organism evidence="2 3">
    <name type="scientific">Trichinella papuae</name>
    <dbReference type="NCBI Taxonomy" id="268474"/>
    <lineage>
        <taxon>Eukaryota</taxon>
        <taxon>Metazoa</taxon>
        <taxon>Ecdysozoa</taxon>
        <taxon>Nematoda</taxon>
        <taxon>Enoplea</taxon>
        <taxon>Dorylaimia</taxon>
        <taxon>Trichinellida</taxon>
        <taxon>Trichinellidae</taxon>
        <taxon>Trichinella</taxon>
    </lineage>
</organism>
<sequence>MGLVQQHRLCFACLRMGHTMTLCKKWKACCKVDCPSYHHPLLYEDKREPSSKLSTTTNENTKQKKQVKVAFRQNSCQQKTLLLQIEQAWQMEHADNNELIGTTKYITVMMFRKKETTQKAPKSAVAIASPDPRKRHSDVGGALAPRSTGALSSMVITRASTSQNLQKVSFASCSTLVRKAINSVDGFERVWPHRIQPSLDCTATRPQAIPDHTRPPIKSK</sequence>
<protein>
    <recommendedName>
        <fullName evidence="4">CCHC-type domain-containing protein</fullName>
    </recommendedName>
</protein>
<evidence type="ECO:0008006" key="4">
    <source>
        <dbReference type="Google" id="ProtNLM"/>
    </source>
</evidence>
<feature type="region of interest" description="Disordered" evidence="1">
    <location>
        <begin position="121"/>
        <end position="145"/>
    </location>
</feature>
<feature type="region of interest" description="Disordered" evidence="1">
    <location>
        <begin position="201"/>
        <end position="220"/>
    </location>
</feature>
<proteinExistence type="predicted"/>
<dbReference type="EMBL" id="JYDO01000202">
    <property type="protein sequence ID" value="KRZ67298.1"/>
    <property type="molecule type" value="Genomic_DNA"/>
</dbReference>